<proteinExistence type="predicted"/>
<reference evidence="2 3" key="1">
    <citation type="journal article" date="2024" name="Nat. Commun.">
        <title>Phylogenomics reveals the evolutionary origins of lichenization in chlorophyte algae.</title>
        <authorList>
            <person name="Puginier C."/>
            <person name="Libourel C."/>
            <person name="Otte J."/>
            <person name="Skaloud P."/>
            <person name="Haon M."/>
            <person name="Grisel S."/>
            <person name="Petersen M."/>
            <person name="Berrin J.G."/>
            <person name="Delaux P.M."/>
            <person name="Dal Grande F."/>
            <person name="Keller J."/>
        </authorList>
    </citation>
    <scope>NUCLEOTIDE SEQUENCE [LARGE SCALE GENOMIC DNA]</scope>
    <source>
        <strain evidence="2 3">SAG 2523</strain>
    </source>
</reference>
<evidence type="ECO:0000313" key="3">
    <source>
        <dbReference type="Proteomes" id="UP001485043"/>
    </source>
</evidence>
<sequence length="313" mass="34301">MFEGPKVIAHLLDPMYCNSLEPRGCLAVCWCIGAKLSPSQPYRLPKRLATTTAQQGPQGPRSQSAQQTRQRIPNAPPTFDDVPPPPPPPSLTAQGGKGPSRRTLLAILLGGGFLWWYFINRQIPPIYRDKEGYNYVKTKAGNFAMVNYDGSGRMYMIDEAGTLYYDTGEPSLGMYIVSLNGDMYNLFIDKDGEPNQVKVGNVADLASINVKDIGGIPTQSLAAAVGERDSGMAGGKMMVFPDFPRQDASPEELRKYLMPPDAPAYPSQDGARPPPILEEGEFQLERKRRLWPFGGSGKDTGGDFKRGIEGLLQ</sequence>
<name>A0AAW1S9D2_9CHLO</name>
<comment type="caution">
    <text evidence="2">The sequence shown here is derived from an EMBL/GenBank/DDBJ whole genome shotgun (WGS) entry which is preliminary data.</text>
</comment>
<feature type="compositionally biased region" description="Polar residues" evidence="1">
    <location>
        <begin position="50"/>
        <end position="71"/>
    </location>
</feature>
<keyword evidence="3" id="KW-1185">Reference proteome</keyword>
<accession>A0AAW1S9D2</accession>
<evidence type="ECO:0000256" key="1">
    <source>
        <dbReference type="SAM" id="MobiDB-lite"/>
    </source>
</evidence>
<dbReference type="Proteomes" id="UP001485043">
    <property type="component" value="Unassembled WGS sequence"/>
</dbReference>
<gene>
    <name evidence="2" type="ORF">WJX84_004467</name>
</gene>
<dbReference type="EMBL" id="JALJOV010001718">
    <property type="protein sequence ID" value="KAK9842390.1"/>
    <property type="molecule type" value="Genomic_DNA"/>
</dbReference>
<protein>
    <submittedName>
        <fullName evidence="2">Uncharacterized protein</fullName>
    </submittedName>
</protein>
<feature type="region of interest" description="Disordered" evidence="1">
    <location>
        <begin position="289"/>
        <end position="313"/>
    </location>
</feature>
<feature type="compositionally biased region" description="Basic and acidic residues" evidence="1">
    <location>
        <begin position="300"/>
        <end position="313"/>
    </location>
</feature>
<dbReference type="AlphaFoldDB" id="A0AAW1S9D2"/>
<evidence type="ECO:0000313" key="2">
    <source>
        <dbReference type="EMBL" id="KAK9842390.1"/>
    </source>
</evidence>
<feature type="region of interest" description="Disordered" evidence="1">
    <location>
        <begin position="50"/>
        <end position="98"/>
    </location>
</feature>
<organism evidence="2 3">
    <name type="scientific">Apatococcus fuscideae</name>
    <dbReference type="NCBI Taxonomy" id="2026836"/>
    <lineage>
        <taxon>Eukaryota</taxon>
        <taxon>Viridiplantae</taxon>
        <taxon>Chlorophyta</taxon>
        <taxon>core chlorophytes</taxon>
        <taxon>Trebouxiophyceae</taxon>
        <taxon>Chlorellales</taxon>
        <taxon>Chlorellaceae</taxon>
        <taxon>Apatococcus</taxon>
    </lineage>
</organism>